<dbReference type="VEuPathDB" id="AmoebaDB:NAEGRDRAFT_54890"/>
<feature type="compositionally biased region" description="Low complexity" evidence="1">
    <location>
        <begin position="58"/>
        <end position="75"/>
    </location>
</feature>
<proteinExistence type="predicted"/>
<evidence type="ECO:0000313" key="3">
    <source>
        <dbReference type="Proteomes" id="UP000006671"/>
    </source>
</evidence>
<gene>
    <name evidence="2" type="ORF">NAEGRDRAFT_54890</name>
</gene>
<accession>D2W619</accession>
<feature type="region of interest" description="Disordered" evidence="1">
    <location>
        <begin position="29"/>
        <end position="84"/>
    </location>
</feature>
<dbReference type="Proteomes" id="UP000006671">
    <property type="component" value="Unassembled WGS sequence"/>
</dbReference>
<keyword evidence="3" id="KW-1185">Reference proteome</keyword>
<dbReference type="InParanoid" id="D2W619"/>
<dbReference type="EMBL" id="GG739196">
    <property type="protein sequence ID" value="EFC35482.1"/>
    <property type="molecule type" value="Genomic_DNA"/>
</dbReference>
<feature type="compositionally biased region" description="Polar residues" evidence="1">
    <location>
        <begin position="41"/>
        <end position="57"/>
    </location>
</feature>
<protein>
    <submittedName>
        <fullName evidence="2">Predicted protein</fullName>
    </submittedName>
</protein>
<name>D2W619_NAEGR</name>
<sequence length="234" mass="26419">MMKPSHSNNQPATTPQFLNDILKQLTNKSSNKNSFPVAPSSIVSNNNTATPSNNRQARYSSSKNNNRKSNNNVNNGHRKKRNIQKPIKIIQSRSWFGSEDDWLQGNVVPVQSPSFLLFNQTDSSVLKQDSNNKQSVVSAFDFFKIQRKESIAELSQNNNSSLKTIIANTDQSVCPICEEDLDKSYDSQRMNWVLSEAEFSPSLQLYVHSNCSNSKKRKVIPNHSSVETLKKVKI</sequence>
<reference evidence="2 3" key="1">
    <citation type="journal article" date="2010" name="Cell">
        <title>The genome of Naegleria gruberi illuminates early eukaryotic versatility.</title>
        <authorList>
            <person name="Fritz-Laylin L.K."/>
            <person name="Prochnik S.E."/>
            <person name="Ginger M.L."/>
            <person name="Dacks J.B."/>
            <person name="Carpenter M.L."/>
            <person name="Field M.C."/>
            <person name="Kuo A."/>
            <person name="Paredez A."/>
            <person name="Chapman J."/>
            <person name="Pham J."/>
            <person name="Shu S."/>
            <person name="Neupane R."/>
            <person name="Cipriano M."/>
            <person name="Mancuso J."/>
            <person name="Tu H."/>
            <person name="Salamov A."/>
            <person name="Lindquist E."/>
            <person name="Shapiro H."/>
            <person name="Lucas S."/>
            <person name="Grigoriev I.V."/>
            <person name="Cande W.Z."/>
            <person name="Fulton C."/>
            <person name="Rokhsar D.S."/>
            <person name="Dawson S.C."/>
        </authorList>
    </citation>
    <scope>NUCLEOTIDE SEQUENCE [LARGE SCALE GENOMIC DNA]</scope>
    <source>
        <strain evidence="2 3">NEG-M</strain>
    </source>
</reference>
<organism evidence="3">
    <name type="scientific">Naegleria gruberi</name>
    <name type="common">Amoeba</name>
    <dbReference type="NCBI Taxonomy" id="5762"/>
    <lineage>
        <taxon>Eukaryota</taxon>
        <taxon>Discoba</taxon>
        <taxon>Heterolobosea</taxon>
        <taxon>Tetramitia</taxon>
        <taxon>Eutetramitia</taxon>
        <taxon>Vahlkampfiidae</taxon>
        <taxon>Naegleria</taxon>
    </lineage>
</organism>
<evidence type="ECO:0000313" key="2">
    <source>
        <dbReference type="EMBL" id="EFC35482.1"/>
    </source>
</evidence>
<dbReference type="AlphaFoldDB" id="D2W619"/>
<dbReference type="RefSeq" id="XP_002668226.1">
    <property type="nucleotide sequence ID" value="XM_002668180.1"/>
</dbReference>
<dbReference type="KEGG" id="ngr:NAEGRDRAFT_54890"/>
<dbReference type="GeneID" id="8856398"/>
<evidence type="ECO:0000256" key="1">
    <source>
        <dbReference type="SAM" id="MobiDB-lite"/>
    </source>
</evidence>